<evidence type="ECO:0000256" key="3">
    <source>
        <dbReference type="SAM" id="MobiDB-lite"/>
    </source>
</evidence>
<evidence type="ECO:0000313" key="5">
    <source>
        <dbReference type="EMBL" id="EAS51670.1"/>
    </source>
</evidence>
<sequence>MGFLKQIFVTILALAVAGAAYIKFDPSAGRSLLAADLPLPDPLRSAILWIAPEAGEPAPEIASGEGQRSGGRRRGGGATMVVSSPVTTGSTRTRMRSIGTGEAARSVVVHPDNTAGIIEEVVVQSADMVEEGTVLVRLERASEELAVDRARLALDAAEDKVARFERLQRANTLSAVEVTDVTRERDNARLDLRSAEIALGKRDIRAPIPGRVGIIAVDRGDLVSNDTVIATVDDREQLKVIFYTPESFVQQLAIGTPVEAVSTARPDTVYEGEITAIDSRLDEASRTLRTEARIENGSDDLRPGMSFSVSLSLEGETFLSVDPISVVWERTGPIVWKIVDGKAQKAPVRIVERTIDRVLVASDDLAAGDSVVVEGLQSVREGGAVESVNDAPAPDGTAPAAPVPSASTMPKSGGDDRATAHGLVGIAQANAAEQPQADGQASAGAAR</sequence>
<dbReference type="SUPFAM" id="SSF111369">
    <property type="entry name" value="HlyD-like secretion proteins"/>
    <property type="match status" value="1"/>
</dbReference>
<feature type="domain" description="CusB-like beta-barrel" evidence="4">
    <location>
        <begin position="243"/>
        <end position="312"/>
    </location>
</feature>
<dbReference type="GO" id="GO:0015562">
    <property type="term" value="F:efflux transmembrane transporter activity"/>
    <property type="evidence" value="ECO:0007669"/>
    <property type="project" value="TreeGrafter"/>
</dbReference>
<dbReference type="Pfam" id="PF25954">
    <property type="entry name" value="Beta-barrel_RND_2"/>
    <property type="match status" value="1"/>
</dbReference>
<dbReference type="Gene3D" id="2.40.50.100">
    <property type="match status" value="1"/>
</dbReference>
<name>Q1YLR1_AURMS</name>
<dbReference type="RefSeq" id="WP_009210308.1">
    <property type="nucleotide sequence ID" value="NZ_BBWP01000002.1"/>
</dbReference>
<keyword evidence="2" id="KW-0175">Coiled coil</keyword>
<protein>
    <submittedName>
        <fullName evidence="5">Putative efflux transporter, RND family</fullName>
    </submittedName>
</protein>
<feature type="compositionally biased region" description="Polar residues" evidence="3">
    <location>
        <begin position="81"/>
        <end position="92"/>
    </location>
</feature>
<dbReference type="NCBIfam" id="TIGR01730">
    <property type="entry name" value="RND_mfp"/>
    <property type="match status" value="1"/>
</dbReference>
<dbReference type="Gene3D" id="2.40.420.20">
    <property type="match status" value="1"/>
</dbReference>
<proteinExistence type="inferred from homology"/>
<dbReference type="Proteomes" id="UP000000321">
    <property type="component" value="Unassembled WGS sequence"/>
</dbReference>
<dbReference type="InterPro" id="IPR058792">
    <property type="entry name" value="Beta-barrel_RND_2"/>
</dbReference>
<dbReference type="Gene3D" id="1.10.287.470">
    <property type="entry name" value="Helix hairpin bin"/>
    <property type="match status" value="1"/>
</dbReference>
<evidence type="ECO:0000313" key="6">
    <source>
        <dbReference type="Proteomes" id="UP000000321"/>
    </source>
</evidence>
<dbReference type="PANTHER" id="PTHR30469:SF11">
    <property type="entry name" value="BLL4320 PROTEIN"/>
    <property type="match status" value="1"/>
</dbReference>
<evidence type="ECO:0000259" key="4">
    <source>
        <dbReference type="Pfam" id="PF25954"/>
    </source>
</evidence>
<dbReference type="OrthoDB" id="9806939at2"/>
<evidence type="ECO:0000256" key="2">
    <source>
        <dbReference type="SAM" id="Coils"/>
    </source>
</evidence>
<feature type="compositionally biased region" description="Low complexity" evidence="3">
    <location>
        <begin position="391"/>
        <end position="410"/>
    </location>
</feature>
<keyword evidence="6" id="KW-1185">Reference proteome</keyword>
<dbReference type="PANTHER" id="PTHR30469">
    <property type="entry name" value="MULTIDRUG RESISTANCE PROTEIN MDTA"/>
    <property type="match status" value="1"/>
</dbReference>
<dbReference type="InterPro" id="IPR006143">
    <property type="entry name" value="RND_pump_MFP"/>
</dbReference>
<dbReference type="AlphaFoldDB" id="Q1YLR1"/>
<reference evidence="5 6" key="1">
    <citation type="journal article" date="2008" name="Appl. Environ. Microbiol.">
        <title>Genomic insights into Mn(II) oxidation by the marine alphaproteobacterium Aurantimonas sp. strain SI85-9A1.</title>
        <authorList>
            <person name="Dick G.J."/>
            <person name="Podell S."/>
            <person name="Johnson H.A."/>
            <person name="Rivera-Espinoza Y."/>
            <person name="Bernier-Latmani R."/>
            <person name="McCarthy J.K."/>
            <person name="Torpey J.W."/>
            <person name="Clement B.G."/>
            <person name="Gaasterland T."/>
            <person name="Tebo B.M."/>
        </authorList>
    </citation>
    <scope>NUCLEOTIDE SEQUENCE [LARGE SCALE GENOMIC DNA]</scope>
    <source>
        <strain evidence="5 6">SI85-9A1</strain>
    </source>
</reference>
<gene>
    <name evidence="5" type="ORF">SI859A1_02486</name>
</gene>
<feature type="region of interest" description="Disordered" evidence="3">
    <location>
        <begin position="58"/>
        <end position="93"/>
    </location>
</feature>
<evidence type="ECO:0000256" key="1">
    <source>
        <dbReference type="ARBA" id="ARBA00009477"/>
    </source>
</evidence>
<dbReference type="GO" id="GO:1990281">
    <property type="term" value="C:efflux pump complex"/>
    <property type="evidence" value="ECO:0007669"/>
    <property type="project" value="TreeGrafter"/>
</dbReference>
<dbReference type="HOGENOM" id="CLU_018816_1_2_5"/>
<feature type="coiled-coil region" evidence="2">
    <location>
        <begin position="140"/>
        <end position="167"/>
    </location>
</feature>
<comment type="similarity">
    <text evidence="1">Belongs to the membrane fusion protein (MFP) (TC 8.A.1) family.</text>
</comment>
<dbReference type="BioCyc" id="AURANTIMONAS:SI859A1_02486-MONOMER"/>
<comment type="caution">
    <text evidence="5">The sequence shown here is derived from an EMBL/GenBank/DDBJ whole genome shotgun (WGS) entry which is preliminary data.</text>
</comment>
<dbReference type="Gene3D" id="2.40.30.170">
    <property type="match status" value="1"/>
</dbReference>
<accession>Q1YLR1</accession>
<feature type="region of interest" description="Disordered" evidence="3">
    <location>
        <begin position="386"/>
        <end position="447"/>
    </location>
</feature>
<dbReference type="EMBL" id="AAPJ01000001">
    <property type="protein sequence ID" value="EAS51670.1"/>
    <property type="molecule type" value="Genomic_DNA"/>
</dbReference>
<organism evidence="5 6">
    <name type="scientific">Aurantimonas manganoxydans (strain ATCC BAA-1229 / DSM 21871 / SI85-9A1)</name>
    <dbReference type="NCBI Taxonomy" id="287752"/>
    <lineage>
        <taxon>Bacteria</taxon>
        <taxon>Pseudomonadati</taxon>
        <taxon>Pseudomonadota</taxon>
        <taxon>Alphaproteobacteria</taxon>
        <taxon>Hyphomicrobiales</taxon>
        <taxon>Aurantimonadaceae</taxon>
        <taxon>Aurantimonas</taxon>
    </lineage>
</organism>